<dbReference type="AlphaFoldDB" id="A0A151IY25"/>
<evidence type="ECO:0000313" key="2">
    <source>
        <dbReference type="EMBL" id="KYN13208.1"/>
    </source>
</evidence>
<gene>
    <name evidence="2" type="ORF">ALC57_14606</name>
</gene>
<feature type="region of interest" description="Disordered" evidence="1">
    <location>
        <begin position="126"/>
        <end position="154"/>
    </location>
</feature>
<protein>
    <submittedName>
        <fullName evidence="2">Uncharacterized protein</fullName>
    </submittedName>
</protein>
<sequence>MKTPEQRPATFDGRRRTDEKQPTALGRELVYVTDAGVLDATSWGDQGGRKYCCRGGLEKFTGAVPPPPLHRTGERILETNLGISRCLSAAQFACRIVAARSLIQTQFSRVNSRVWGINAKLSRSCQRQDSKPHFDTTSRHSRRNSPRKRLKASKLHSSGIGNYALILNVKKFHVIRDKKISRVIIYNILHISDFASSSARRENYCVLSSRAVVGMAAKLYEKIKKQSHTGVSSICSLPRRHKIFENKTSKDTPFGMKSPVAKILVSKMNENPQAVLLTIPVTDYE</sequence>
<evidence type="ECO:0000313" key="3">
    <source>
        <dbReference type="Proteomes" id="UP000078492"/>
    </source>
</evidence>
<dbReference type="Proteomes" id="UP000078492">
    <property type="component" value="Unassembled WGS sequence"/>
</dbReference>
<keyword evidence="3" id="KW-1185">Reference proteome</keyword>
<reference evidence="2 3" key="1">
    <citation type="submission" date="2015-09" db="EMBL/GenBank/DDBJ databases">
        <title>Trachymyrmex cornetzi WGS genome.</title>
        <authorList>
            <person name="Nygaard S."/>
            <person name="Hu H."/>
            <person name="Boomsma J."/>
            <person name="Zhang G."/>
        </authorList>
    </citation>
    <scope>NUCLEOTIDE SEQUENCE [LARGE SCALE GENOMIC DNA]</scope>
    <source>
        <strain evidence="2">Tcor2-1</strain>
        <tissue evidence="2">Whole body</tissue>
    </source>
</reference>
<evidence type="ECO:0000256" key="1">
    <source>
        <dbReference type="SAM" id="MobiDB-lite"/>
    </source>
</evidence>
<organism evidence="2 3">
    <name type="scientific">Trachymyrmex cornetzi</name>
    <dbReference type="NCBI Taxonomy" id="471704"/>
    <lineage>
        <taxon>Eukaryota</taxon>
        <taxon>Metazoa</taxon>
        <taxon>Ecdysozoa</taxon>
        <taxon>Arthropoda</taxon>
        <taxon>Hexapoda</taxon>
        <taxon>Insecta</taxon>
        <taxon>Pterygota</taxon>
        <taxon>Neoptera</taxon>
        <taxon>Endopterygota</taxon>
        <taxon>Hymenoptera</taxon>
        <taxon>Apocrita</taxon>
        <taxon>Aculeata</taxon>
        <taxon>Formicoidea</taxon>
        <taxon>Formicidae</taxon>
        <taxon>Myrmicinae</taxon>
        <taxon>Trachymyrmex</taxon>
    </lineage>
</organism>
<feature type="compositionally biased region" description="Basic and acidic residues" evidence="1">
    <location>
        <begin position="12"/>
        <end position="21"/>
    </location>
</feature>
<dbReference type="EMBL" id="KQ980779">
    <property type="protein sequence ID" value="KYN13208.1"/>
    <property type="molecule type" value="Genomic_DNA"/>
</dbReference>
<feature type="compositionally biased region" description="Basic and acidic residues" evidence="1">
    <location>
        <begin position="126"/>
        <end position="138"/>
    </location>
</feature>
<accession>A0A151IY25</accession>
<name>A0A151IY25_9HYME</name>
<proteinExistence type="predicted"/>
<feature type="region of interest" description="Disordered" evidence="1">
    <location>
        <begin position="1"/>
        <end position="22"/>
    </location>
</feature>
<feature type="compositionally biased region" description="Basic residues" evidence="1">
    <location>
        <begin position="139"/>
        <end position="154"/>
    </location>
</feature>